<keyword evidence="3" id="KW-0804">Transcription</keyword>
<name>A0ABR8PJY1_9BACL</name>
<dbReference type="Pfam" id="PF14526">
    <property type="entry name" value="Cass2"/>
    <property type="match status" value="1"/>
</dbReference>
<accession>A0ABR8PJY1</accession>
<evidence type="ECO:0000259" key="4">
    <source>
        <dbReference type="PROSITE" id="PS01124"/>
    </source>
</evidence>
<dbReference type="InterPro" id="IPR020449">
    <property type="entry name" value="Tscrpt_reg_AraC-type_HTH"/>
</dbReference>
<dbReference type="Gene3D" id="3.20.80.10">
    <property type="entry name" value="Regulatory factor, effector binding domain"/>
    <property type="match status" value="1"/>
</dbReference>
<organism evidence="5 6">
    <name type="scientific">Sporosarcina gallistercoris</name>
    <dbReference type="NCBI Taxonomy" id="2762245"/>
    <lineage>
        <taxon>Bacteria</taxon>
        <taxon>Bacillati</taxon>
        <taxon>Bacillota</taxon>
        <taxon>Bacilli</taxon>
        <taxon>Bacillales</taxon>
        <taxon>Caryophanaceae</taxon>
        <taxon>Sporosarcina</taxon>
    </lineage>
</organism>
<dbReference type="SMART" id="SM00342">
    <property type="entry name" value="HTH_ARAC"/>
    <property type="match status" value="1"/>
</dbReference>
<reference evidence="5 6" key="1">
    <citation type="submission" date="2020-08" db="EMBL/GenBank/DDBJ databases">
        <title>A Genomic Blueprint of the Chicken Gut Microbiome.</title>
        <authorList>
            <person name="Gilroy R."/>
            <person name="Ravi A."/>
            <person name="Getino M."/>
            <person name="Pursley I."/>
            <person name="Horton D.L."/>
            <person name="Alikhan N.-F."/>
            <person name="Baker D."/>
            <person name="Gharbi K."/>
            <person name="Hall N."/>
            <person name="Watson M."/>
            <person name="Adriaenssens E.M."/>
            <person name="Foster-Nyarko E."/>
            <person name="Jarju S."/>
            <person name="Secka A."/>
            <person name="Antonio M."/>
            <person name="Oren A."/>
            <person name="Chaudhuri R."/>
            <person name="La Ragione R.M."/>
            <person name="Hildebrand F."/>
            <person name="Pallen M.J."/>
        </authorList>
    </citation>
    <scope>NUCLEOTIDE SEQUENCE [LARGE SCALE GENOMIC DNA]</scope>
    <source>
        <strain evidence="5 6">Sa3CUA8</strain>
    </source>
</reference>
<dbReference type="PROSITE" id="PS00041">
    <property type="entry name" value="HTH_ARAC_FAMILY_1"/>
    <property type="match status" value="1"/>
</dbReference>
<evidence type="ECO:0000256" key="3">
    <source>
        <dbReference type="ARBA" id="ARBA00023163"/>
    </source>
</evidence>
<dbReference type="PANTHER" id="PTHR47504">
    <property type="entry name" value="RIGHT ORIGIN-BINDING PROTEIN"/>
    <property type="match status" value="1"/>
</dbReference>
<dbReference type="PANTHER" id="PTHR47504:SF5">
    <property type="entry name" value="RIGHT ORIGIN-BINDING PROTEIN"/>
    <property type="match status" value="1"/>
</dbReference>
<dbReference type="InterPro" id="IPR029441">
    <property type="entry name" value="Cass2"/>
</dbReference>
<feature type="domain" description="HTH araC/xylS-type" evidence="4">
    <location>
        <begin position="8"/>
        <end position="105"/>
    </location>
</feature>
<dbReference type="InterPro" id="IPR011256">
    <property type="entry name" value="Reg_factor_effector_dom_sf"/>
</dbReference>
<keyword evidence="1" id="KW-0805">Transcription regulation</keyword>
<sequence length="303" mass="35353">MLGLVNVQQVIDYIEEHIQEELTPDLLADIARYSPYHFNRIFERHTGYTLMDYVLKRKLQYALYDLAQGKKVIEIALTYGFETHAGFTKAFKKCFGSPPRLYRQHCPSSLPQKIDLSRLVQQKVGGIVMQPKIVSRSSFTIAGKTVERSIHNISYTRDSPALWIQKLFPDESIERTLYEALAPETHGEYCLNLRSDEFEDGFTYLFAVNYDNGTSLPDGWTKLTIPSTTYAIFRTPLVYAEDFAVSIAGTWQYILDDWLPHSSYEVDETCYDFEYYDEHCHDWEYDKIYMEIFLPIKERKQGS</sequence>
<dbReference type="InterPro" id="IPR018060">
    <property type="entry name" value="HTH_AraC"/>
</dbReference>
<dbReference type="PRINTS" id="PR00032">
    <property type="entry name" value="HTHARAC"/>
</dbReference>
<proteinExistence type="predicted"/>
<dbReference type="PROSITE" id="PS01124">
    <property type="entry name" value="HTH_ARAC_FAMILY_2"/>
    <property type="match status" value="1"/>
</dbReference>
<dbReference type="SMART" id="SM00871">
    <property type="entry name" value="AraC_E_bind"/>
    <property type="match status" value="1"/>
</dbReference>
<dbReference type="Proteomes" id="UP000659496">
    <property type="component" value="Unassembled WGS sequence"/>
</dbReference>
<dbReference type="SUPFAM" id="SSF46689">
    <property type="entry name" value="Homeodomain-like"/>
    <property type="match status" value="2"/>
</dbReference>
<dbReference type="InterPro" id="IPR050959">
    <property type="entry name" value="MarA-like"/>
</dbReference>
<comment type="caution">
    <text evidence="5">The sequence shown here is derived from an EMBL/GenBank/DDBJ whole genome shotgun (WGS) entry which is preliminary data.</text>
</comment>
<dbReference type="InterPro" id="IPR009057">
    <property type="entry name" value="Homeodomain-like_sf"/>
</dbReference>
<dbReference type="SUPFAM" id="SSF55136">
    <property type="entry name" value="Probable bacterial effector-binding domain"/>
    <property type="match status" value="1"/>
</dbReference>
<dbReference type="InterPro" id="IPR018062">
    <property type="entry name" value="HTH_AraC-typ_CS"/>
</dbReference>
<evidence type="ECO:0000256" key="2">
    <source>
        <dbReference type="ARBA" id="ARBA00023125"/>
    </source>
</evidence>
<evidence type="ECO:0000256" key="1">
    <source>
        <dbReference type="ARBA" id="ARBA00023015"/>
    </source>
</evidence>
<dbReference type="InterPro" id="IPR010499">
    <property type="entry name" value="AraC_E-bd"/>
</dbReference>
<dbReference type="EMBL" id="JACSQY010000006">
    <property type="protein sequence ID" value="MBD7908501.1"/>
    <property type="molecule type" value="Genomic_DNA"/>
</dbReference>
<evidence type="ECO:0000313" key="5">
    <source>
        <dbReference type="EMBL" id="MBD7908501.1"/>
    </source>
</evidence>
<dbReference type="Pfam" id="PF12833">
    <property type="entry name" value="HTH_18"/>
    <property type="match status" value="1"/>
</dbReference>
<protein>
    <submittedName>
        <fullName evidence="5">AraC family transcriptional regulator</fullName>
    </submittedName>
</protein>
<evidence type="ECO:0000313" key="6">
    <source>
        <dbReference type="Proteomes" id="UP000659496"/>
    </source>
</evidence>
<gene>
    <name evidence="5" type="ORF">H9659_09175</name>
</gene>
<keyword evidence="2" id="KW-0238">DNA-binding</keyword>
<keyword evidence="6" id="KW-1185">Reference proteome</keyword>
<dbReference type="Gene3D" id="1.10.10.60">
    <property type="entry name" value="Homeodomain-like"/>
    <property type="match status" value="2"/>
</dbReference>